<gene>
    <name evidence="1" type="ORF">HPP92_011312</name>
</gene>
<keyword evidence="2" id="KW-1185">Reference proteome</keyword>
<protein>
    <submittedName>
        <fullName evidence="1">Uncharacterized protein</fullName>
    </submittedName>
</protein>
<organism evidence="1 2">
    <name type="scientific">Vanilla planifolia</name>
    <name type="common">Vanilla</name>
    <dbReference type="NCBI Taxonomy" id="51239"/>
    <lineage>
        <taxon>Eukaryota</taxon>
        <taxon>Viridiplantae</taxon>
        <taxon>Streptophyta</taxon>
        <taxon>Embryophyta</taxon>
        <taxon>Tracheophyta</taxon>
        <taxon>Spermatophyta</taxon>
        <taxon>Magnoliopsida</taxon>
        <taxon>Liliopsida</taxon>
        <taxon>Asparagales</taxon>
        <taxon>Orchidaceae</taxon>
        <taxon>Vanilloideae</taxon>
        <taxon>Vanilleae</taxon>
        <taxon>Vanilla</taxon>
    </lineage>
</organism>
<dbReference type="EMBL" id="JADCNL010000005">
    <property type="protein sequence ID" value="KAG0480454.1"/>
    <property type="molecule type" value="Genomic_DNA"/>
</dbReference>
<comment type="caution">
    <text evidence="1">The sequence shown here is derived from an EMBL/GenBank/DDBJ whole genome shotgun (WGS) entry which is preliminary data.</text>
</comment>
<dbReference type="OrthoDB" id="2461at2759"/>
<dbReference type="AlphaFoldDB" id="A0A835QXC8"/>
<dbReference type="Proteomes" id="UP000636800">
    <property type="component" value="Chromosome 5"/>
</dbReference>
<evidence type="ECO:0000313" key="2">
    <source>
        <dbReference type="Proteomes" id="UP000636800"/>
    </source>
</evidence>
<feature type="non-terminal residue" evidence="1">
    <location>
        <position position="1"/>
    </location>
</feature>
<accession>A0A835QXC8</accession>
<sequence length="84" mass="9017">GAGSSCQWSLLGPHRYWRGGAAGVEGWLECTCGTLWPVTGVWVLNADPARTDRRRQVVVDLSHPGGCRFGACIPFANRSSMSIA</sequence>
<proteinExistence type="predicted"/>
<name>A0A835QXC8_VANPL</name>
<evidence type="ECO:0000313" key="1">
    <source>
        <dbReference type="EMBL" id="KAG0480454.1"/>
    </source>
</evidence>
<reference evidence="1 2" key="1">
    <citation type="journal article" date="2020" name="Nat. Food">
        <title>A phased Vanilla planifolia genome enables genetic improvement of flavour and production.</title>
        <authorList>
            <person name="Hasing T."/>
            <person name="Tang H."/>
            <person name="Brym M."/>
            <person name="Khazi F."/>
            <person name="Huang T."/>
            <person name="Chambers A.H."/>
        </authorList>
    </citation>
    <scope>NUCLEOTIDE SEQUENCE [LARGE SCALE GENOMIC DNA]</scope>
    <source>
        <tissue evidence="1">Leaf</tissue>
    </source>
</reference>